<comment type="similarity">
    <text evidence="7">Belongs to the CmpA/NrtA family.</text>
</comment>
<dbReference type="GO" id="GO:0012505">
    <property type="term" value="C:endomembrane system"/>
    <property type="evidence" value="ECO:0007669"/>
    <property type="project" value="UniProtKB-SubCell"/>
</dbReference>
<evidence type="ECO:0000256" key="2">
    <source>
        <dbReference type="ARBA" id="ARBA00022448"/>
    </source>
</evidence>
<dbReference type="Pfam" id="PF13379">
    <property type="entry name" value="NMT1_2"/>
    <property type="match status" value="1"/>
</dbReference>
<dbReference type="PROSITE" id="PS51318">
    <property type="entry name" value="TAT"/>
    <property type="match status" value="1"/>
</dbReference>
<organism evidence="8 9">
    <name type="scientific">Methylobacterium haplocladii</name>
    <dbReference type="NCBI Taxonomy" id="1176176"/>
    <lineage>
        <taxon>Bacteria</taxon>
        <taxon>Pseudomonadati</taxon>
        <taxon>Pseudomonadota</taxon>
        <taxon>Alphaproteobacteria</taxon>
        <taxon>Hyphomicrobiales</taxon>
        <taxon>Methylobacteriaceae</taxon>
        <taxon>Methylobacterium</taxon>
    </lineage>
</organism>
<reference evidence="8 9" key="1">
    <citation type="submission" date="2019-07" db="EMBL/GenBank/DDBJ databases">
        <title>Whole genome shotgun sequence of Methylobacterium haplocladii NBRC 107714.</title>
        <authorList>
            <person name="Hosoyama A."/>
            <person name="Uohara A."/>
            <person name="Ohji S."/>
            <person name="Ichikawa N."/>
        </authorList>
    </citation>
    <scope>NUCLEOTIDE SEQUENCE [LARGE SCALE GENOMIC DNA]</scope>
    <source>
        <strain evidence="8 9">NBRC 107714</strain>
    </source>
</reference>
<keyword evidence="2" id="KW-0813">Transport</keyword>
<dbReference type="CDD" id="cd13553">
    <property type="entry name" value="PBP2_NrtA_CpmA_like"/>
    <property type="match status" value="1"/>
</dbReference>
<sequence length="457" mass="49672">MHHRADDLDQRLFSFFFRVSTRQGLGNGMNFDRGNTRRGLLKGAAATLALTAAARAALPGGAFAQGAGPEVKGAKLGFIALTDAGPLFVAKEKGFFAKHGMPDVEVLKQASWGTTRDNLVLGSEGNGIDGAHILTPMPYLITAGRVTQNNVPVPMQILARLNTNGQCISVAKEYLDQKVALDSKVFKAAIEKKKAAGKSVKAAMTFPGGTHDLWIRYWLAAGGIDPDKDIETIVVPPPQMVANMKVGTMDCFCVGEPWNAQLVQQGLGYSALTTGEIWKDHPEKAFAMRASWVEKYPNAAKALTMAVLEAQIWCDKPENRDEFAAIVAKRQWINIPVADVAGRMKGTIDYGDGRVVENSPFVMKFFADDASYPYQSHGLWFLTEDIRWGKFDAQTDTKALIAKVNREDIWREAAKALGVSAIPTSTSRGKETFFDGKVFDPADPAAYLASLGIKKVA</sequence>
<dbReference type="Gene3D" id="3.40.190.10">
    <property type="entry name" value="Periplasmic binding protein-like II"/>
    <property type="match status" value="2"/>
</dbReference>
<keyword evidence="5" id="KW-0732">Signal</keyword>
<evidence type="ECO:0000313" key="9">
    <source>
        <dbReference type="Proteomes" id="UP000321258"/>
    </source>
</evidence>
<evidence type="ECO:0000256" key="1">
    <source>
        <dbReference type="ARBA" id="ARBA00004308"/>
    </source>
</evidence>
<evidence type="ECO:0000256" key="7">
    <source>
        <dbReference type="ARBA" id="ARBA00024031"/>
    </source>
</evidence>
<keyword evidence="9" id="KW-1185">Reference proteome</keyword>
<evidence type="ECO:0000256" key="3">
    <source>
        <dbReference type="ARBA" id="ARBA00022475"/>
    </source>
</evidence>
<keyword evidence="6" id="KW-0472">Membrane</keyword>
<dbReference type="EMBL" id="BJZT01000005">
    <property type="protein sequence ID" value="GEO98254.1"/>
    <property type="molecule type" value="Genomic_DNA"/>
</dbReference>
<dbReference type="SUPFAM" id="SSF53850">
    <property type="entry name" value="Periplasmic binding protein-like II"/>
    <property type="match status" value="1"/>
</dbReference>
<evidence type="ECO:0000256" key="5">
    <source>
        <dbReference type="ARBA" id="ARBA00022729"/>
    </source>
</evidence>
<protein>
    <submittedName>
        <fullName evidence="8">ABC transporter nitrate-binding protein</fullName>
    </submittedName>
</protein>
<name>A0A512IKN9_9HYPH</name>
<dbReference type="AlphaFoldDB" id="A0A512IKN9"/>
<keyword evidence="3" id="KW-1003">Cell membrane</keyword>
<proteinExistence type="inferred from homology"/>
<dbReference type="InterPro" id="IPR044527">
    <property type="entry name" value="NrtA/CpmA_ABC-bd_dom"/>
</dbReference>
<dbReference type="InterPro" id="IPR006311">
    <property type="entry name" value="TAT_signal"/>
</dbReference>
<comment type="caution">
    <text evidence="8">The sequence shown here is derived from an EMBL/GenBank/DDBJ whole genome shotgun (WGS) entry which is preliminary data.</text>
</comment>
<dbReference type="PANTHER" id="PTHR30024:SF7">
    <property type="entry name" value="NITRATE_NITRITE BINDING PROTEIN NRTA"/>
    <property type="match status" value="1"/>
</dbReference>
<dbReference type="Proteomes" id="UP000321258">
    <property type="component" value="Unassembled WGS sequence"/>
</dbReference>
<evidence type="ECO:0000256" key="6">
    <source>
        <dbReference type="ARBA" id="ARBA00023136"/>
    </source>
</evidence>
<evidence type="ECO:0000313" key="8">
    <source>
        <dbReference type="EMBL" id="GEO98254.1"/>
    </source>
</evidence>
<comment type="subcellular location">
    <subcellularLocation>
        <location evidence="1">Endomembrane system</location>
    </subcellularLocation>
</comment>
<evidence type="ECO:0000256" key="4">
    <source>
        <dbReference type="ARBA" id="ARBA00022519"/>
    </source>
</evidence>
<gene>
    <name evidence="8" type="primary">nrtA</name>
    <name evidence="8" type="ORF">MHA02_06420</name>
</gene>
<accession>A0A512IKN9</accession>
<dbReference type="PANTHER" id="PTHR30024">
    <property type="entry name" value="ALIPHATIC SULFONATES-BINDING PROTEIN-RELATED"/>
    <property type="match status" value="1"/>
</dbReference>
<keyword evidence="4" id="KW-0997">Cell inner membrane</keyword>